<organism evidence="2 3">
    <name type="scientific">Tilletiaria anomala (strain ATCC 24038 / CBS 436.72 / UBC 951)</name>
    <dbReference type="NCBI Taxonomy" id="1037660"/>
    <lineage>
        <taxon>Eukaryota</taxon>
        <taxon>Fungi</taxon>
        <taxon>Dikarya</taxon>
        <taxon>Basidiomycota</taxon>
        <taxon>Ustilaginomycotina</taxon>
        <taxon>Exobasidiomycetes</taxon>
        <taxon>Georgefischeriales</taxon>
        <taxon>Tilletiariaceae</taxon>
        <taxon>Tilletiaria</taxon>
    </lineage>
</organism>
<evidence type="ECO:0000256" key="1">
    <source>
        <dbReference type="SAM" id="Phobius"/>
    </source>
</evidence>
<gene>
    <name evidence="2" type="ORF">K437DRAFT_296968</name>
</gene>
<evidence type="ECO:0000313" key="2">
    <source>
        <dbReference type="EMBL" id="KDN35295.1"/>
    </source>
</evidence>
<accession>A0A066V9N8</accession>
<keyword evidence="1" id="KW-0812">Transmembrane</keyword>
<sequence>MTNTSTGPNGPVAFALTPYGCNATAADGAAFNSCCQQLQDLWSYKVGKGWCGLDSKNNLTDFENCMLAKNATAICLSPSPSGSLKNPAGKTSAWLLLGLTLSTALLSMMTLA</sequence>
<protein>
    <submittedName>
        <fullName evidence="2">Uncharacterized protein</fullName>
    </submittedName>
</protein>
<dbReference type="InParanoid" id="A0A066V9N8"/>
<keyword evidence="1" id="KW-1133">Transmembrane helix</keyword>
<dbReference type="GeneID" id="25267344"/>
<comment type="caution">
    <text evidence="2">The sequence shown here is derived from an EMBL/GenBank/DDBJ whole genome shotgun (WGS) entry which is preliminary data.</text>
</comment>
<feature type="transmembrane region" description="Helical" evidence="1">
    <location>
        <begin position="93"/>
        <end position="111"/>
    </location>
</feature>
<dbReference type="EMBL" id="JMSN01000222">
    <property type="protein sequence ID" value="KDN35295.1"/>
    <property type="molecule type" value="Genomic_DNA"/>
</dbReference>
<keyword evidence="3" id="KW-1185">Reference proteome</keyword>
<reference evidence="2 3" key="1">
    <citation type="submission" date="2014-05" db="EMBL/GenBank/DDBJ databases">
        <title>Draft genome sequence of a rare smut relative, Tilletiaria anomala UBC 951.</title>
        <authorList>
            <consortium name="DOE Joint Genome Institute"/>
            <person name="Toome M."/>
            <person name="Kuo A."/>
            <person name="Henrissat B."/>
            <person name="Lipzen A."/>
            <person name="Tritt A."/>
            <person name="Yoshinaga Y."/>
            <person name="Zane M."/>
            <person name="Barry K."/>
            <person name="Grigoriev I.V."/>
            <person name="Spatafora J.W."/>
            <person name="Aimea M.C."/>
        </authorList>
    </citation>
    <scope>NUCLEOTIDE SEQUENCE [LARGE SCALE GENOMIC DNA]</scope>
    <source>
        <strain evidence="2 3">UBC 951</strain>
    </source>
</reference>
<dbReference type="RefSeq" id="XP_013239772.1">
    <property type="nucleotide sequence ID" value="XM_013384318.1"/>
</dbReference>
<dbReference type="HOGENOM" id="CLU_2147604_0_0_1"/>
<proteinExistence type="predicted"/>
<keyword evidence="1" id="KW-0472">Membrane</keyword>
<dbReference type="AlphaFoldDB" id="A0A066V9N8"/>
<evidence type="ECO:0000313" key="3">
    <source>
        <dbReference type="Proteomes" id="UP000027361"/>
    </source>
</evidence>
<name>A0A066V9N8_TILAU</name>
<dbReference type="Proteomes" id="UP000027361">
    <property type="component" value="Unassembled WGS sequence"/>
</dbReference>